<accession>C7XTQ6</accession>
<dbReference type="InterPro" id="IPR001667">
    <property type="entry name" value="DDH_dom"/>
</dbReference>
<feature type="domain" description="RecJ OB" evidence="9">
    <location>
        <begin position="457"/>
        <end position="561"/>
    </location>
</feature>
<dbReference type="RefSeq" id="WP_006915808.1">
    <property type="nucleotide sequence ID" value="NZ_GG698802.1"/>
</dbReference>
<evidence type="ECO:0000256" key="3">
    <source>
        <dbReference type="ARBA" id="ARBA00022722"/>
    </source>
</evidence>
<dbReference type="Pfam" id="PF10141">
    <property type="entry name" value="ssDNA-exonuc_C"/>
    <property type="match status" value="1"/>
</dbReference>
<proteinExistence type="inferred from homology"/>
<keyword evidence="11" id="KW-1185">Reference proteome</keyword>
<gene>
    <name evidence="10" type="primary">recJ</name>
    <name evidence="10" type="ORF">HMPREF0501_00072</name>
</gene>
<feature type="domain" description="DHHA1" evidence="7">
    <location>
        <begin position="351"/>
        <end position="441"/>
    </location>
</feature>
<feature type="domain" description="Single-stranded-DNA-specific exonuclease RecJ C-terminal" evidence="8">
    <location>
        <begin position="569"/>
        <end position="762"/>
    </location>
</feature>
<sequence>MLETKYEWQRVANQDVDLVNNIQEQCQINAALANLLVARGFQSVHEVQLFLKPQLQQIQKPDRLHDMDKAVARITQAIKQGEQITVYGDYDADGMTATAVMFETLESLGAKVNYYIPDRFKDGYGPNQDAYQRLITGGTQLLVTVDNGVTGKKEVAFAHDQGVDVVITDHHSLPVELPNAVAIVHPQYPGDLYQYGDLSGVGVAFKVAWALLGEFPTELLDLVAIGEIADLVSMAKENHVLVKFGIQQLQAGLRPGIKALLKIAGVQEESLTSQDVSFKLAPRLNALGRIANGNEGVKLLTTVDEDAAEQLAKDVDQCNRQRQDLVEQITQEALQKAQAPDNLRRRTLLIVGHDWHQGVLGIVASRLVEKTGKPTIVASVNHGELVAKGSGRSVDGYDLFAALDPHRKLLTAFGGHVMACGMSFMITQVPAIAKVLEQAAEAQHLDANQKPRLMIAGTLQPDEITEKLYQQIQQLAPFGPDNEEPIFEITDPIITSKRQMGKNNEHLKFTLKGTRQSLDVLAFGKGSNVDFFSPGVHLKLVGKVAVNSWQGRTTPQLLLEDQKIEGSVVIDARVKKLQPTMFTENAAYVVFNPVIRKNIAGHVNGRIIDVEHPELGNYDKLVFVDVPQSIAQMDQVLQNSQAVREVKLYLFDASQSAAVAIPHRPIFVNFYQIIRQHRQIDLNQQAEALCQYLRITGDQLILMIKVFLELRFVTIKNGLLKISANPQKGNLEKTRVYQEYAARWQVQKILLKGSTKELTRWVQKELHLN</sequence>
<dbReference type="GO" id="GO:0006281">
    <property type="term" value="P:DNA repair"/>
    <property type="evidence" value="ECO:0007669"/>
    <property type="project" value="InterPro"/>
</dbReference>
<keyword evidence="5 10" id="KW-0269">Exonuclease</keyword>
<dbReference type="InterPro" id="IPR018779">
    <property type="entry name" value="RecJ_C"/>
</dbReference>
<keyword evidence="4 10" id="KW-0378">Hydrolase</keyword>
<dbReference type="eggNOG" id="COG0608">
    <property type="taxonomic scope" value="Bacteria"/>
</dbReference>
<evidence type="ECO:0000256" key="1">
    <source>
        <dbReference type="ARBA" id="ARBA00005915"/>
    </source>
</evidence>
<dbReference type="Gene3D" id="3.90.1640.30">
    <property type="match status" value="1"/>
</dbReference>
<feature type="domain" description="DDH" evidence="6">
    <location>
        <begin position="83"/>
        <end position="226"/>
    </location>
</feature>
<evidence type="ECO:0000256" key="4">
    <source>
        <dbReference type="ARBA" id="ARBA00022801"/>
    </source>
</evidence>
<dbReference type="Pfam" id="PF02272">
    <property type="entry name" value="DHHA1"/>
    <property type="match status" value="1"/>
</dbReference>
<reference evidence="10 11" key="1">
    <citation type="submission" date="2009-06" db="EMBL/GenBank/DDBJ databases">
        <title>The Genome Sequence of Lactobacillus coleohominis strain 101-4-CHN.</title>
        <authorList>
            <consortium name="The Broad Institute Genome Sequencing Platform"/>
            <person name="Ward D."/>
            <person name="Young S.K."/>
            <person name="Zeng Q."/>
            <person name="Koehrsen M."/>
            <person name="Alvarado L."/>
            <person name="Berlin A."/>
            <person name="Borenstein D."/>
            <person name="Chen Z."/>
            <person name="Engels R."/>
            <person name="Freedman E."/>
            <person name="Gellesch M."/>
            <person name="Goldberg J."/>
            <person name="Griggs A."/>
            <person name="Gujja S."/>
            <person name="Heiman D."/>
            <person name="Hepburn T."/>
            <person name="Howarth C."/>
            <person name="Jen D."/>
            <person name="Larson L."/>
            <person name="Lewis B."/>
            <person name="Mehta T."/>
            <person name="Park D."/>
            <person name="Pearson M."/>
            <person name="Roberts A."/>
            <person name="Saif S."/>
            <person name="Shea T."/>
            <person name="Shenoy N."/>
            <person name="Sisk P."/>
            <person name="Stolte C."/>
            <person name="Sykes S."/>
            <person name="Walk T."/>
            <person name="White J."/>
            <person name="Yandava C."/>
            <person name="Liu Y."/>
            <person name="Xu Q."/>
            <person name="Lander E."/>
            <person name="Nusbaum C."/>
            <person name="Galagan J."/>
            <person name="Birren B."/>
        </authorList>
    </citation>
    <scope>NUCLEOTIDE SEQUENCE [LARGE SCALE GENOMIC DNA]</scope>
    <source>
        <strain evidence="10 11">101-4-CHN</strain>
    </source>
</reference>
<dbReference type="PANTHER" id="PTHR30255">
    <property type="entry name" value="SINGLE-STRANDED-DNA-SPECIFIC EXONUCLEASE RECJ"/>
    <property type="match status" value="1"/>
</dbReference>
<dbReference type="InterPro" id="IPR003156">
    <property type="entry name" value="DHHA1_dom"/>
</dbReference>
<dbReference type="AlphaFoldDB" id="C7XTQ6"/>
<dbReference type="InterPro" id="IPR004610">
    <property type="entry name" value="RecJ"/>
</dbReference>
<dbReference type="GO" id="GO:0008409">
    <property type="term" value="F:5'-3' exonuclease activity"/>
    <property type="evidence" value="ECO:0007669"/>
    <property type="project" value="InterPro"/>
</dbReference>
<evidence type="ECO:0000259" key="8">
    <source>
        <dbReference type="Pfam" id="PF10141"/>
    </source>
</evidence>
<dbReference type="GO" id="GO:0003676">
    <property type="term" value="F:nucleic acid binding"/>
    <property type="evidence" value="ECO:0007669"/>
    <property type="project" value="InterPro"/>
</dbReference>
<dbReference type="InterPro" id="IPR051673">
    <property type="entry name" value="SSDNA_exonuclease_RecJ"/>
</dbReference>
<dbReference type="Pfam" id="PF17768">
    <property type="entry name" value="RecJ_OB"/>
    <property type="match status" value="1"/>
</dbReference>
<evidence type="ECO:0000259" key="9">
    <source>
        <dbReference type="Pfam" id="PF17768"/>
    </source>
</evidence>
<evidence type="ECO:0000313" key="10">
    <source>
        <dbReference type="EMBL" id="EEU30667.1"/>
    </source>
</evidence>
<comment type="similarity">
    <text evidence="1">Belongs to the RecJ family.</text>
</comment>
<dbReference type="InterPro" id="IPR038763">
    <property type="entry name" value="DHH_sf"/>
</dbReference>
<dbReference type="STRING" id="575594.HMPREF0501_00072"/>
<dbReference type="NCBIfam" id="TIGR00644">
    <property type="entry name" value="recJ"/>
    <property type="match status" value="1"/>
</dbReference>
<dbReference type="GO" id="GO:0006310">
    <property type="term" value="P:DNA recombination"/>
    <property type="evidence" value="ECO:0007669"/>
    <property type="project" value="InterPro"/>
</dbReference>
<name>C7XTQ6_9LACO</name>
<evidence type="ECO:0000256" key="2">
    <source>
        <dbReference type="ARBA" id="ARBA00019841"/>
    </source>
</evidence>
<dbReference type="Pfam" id="PF01368">
    <property type="entry name" value="DHH"/>
    <property type="match status" value="1"/>
</dbReference>
<evidence type="ECO:0000259" key="7">
    <source>
        <dbReference type="Pfam" id="PF02272"/>
    </source>
</evidence>
<dbReference type="SUPFAM" id="SSF64182">
    <property type="entry name" value="DHH phosphoesterases"/>
    <property type="match status" value="1"/>
</dbReference>
<protein>
    <recommendedName>
        <fullName evidence="2">Single-stranded-DNA-specific exonuclease RecJ</fullName>
    </recommendedName>
</protein>
<evidence type="ECO:0000313" key="11">
    <source>
        <dbReference type="Proteomes" id="UP000003987"/>
    </source>
</evidence>
<dbReference type="Proteomes" id="UP000003987">
    <property type="component" value="Unassembled WGS sequence"/>
</dbReference>
<dbReference type="PANTHER" id="PTHR30255:SF2">
    <property type="entry name" value="SINGLE-STRANDED-DNA-SPECIFIC EXONUCLEASE RECJ"/>
    <property type="match status" value="1"/>
</dbReference>
<dbReference type="HOGENOM" id="CLU_009736_3_3_9"/>
<dbReference type="EMBL" id="GG698802">
    <property type="protein sequence ID" value="EEU30667.1"/>
    <property type="molecule type" value="Genomic_DNA"/>
</dbReference>
<dbReference type="Gene3D" id="3.10.310.30">
    <property type="match status" value="1"/>
</dbReference>
<dbReference type="InterPro" id="IPR041122">
    <property type="entry name" value="RecJ_OB"/>
</dbReference>
<keyword evidence="3" id="KW-0540">Nuclease</keyword>
<organism evidence="10 11">
    <name type="scientific">Limosilactobacillus coleohominis 101-4-CHN</name>
    <dbReference type="NCBI Taxonomy" id="575594"/>
    <lineage>
        <taxon>Bacteria</taxon>
        <taxon>Bacillati</taxon>
        <taxon>Bacillota</taxon>
        <taxon>Bacilli</taxon>
        <taxon>Lactobacillales</taxon>
        <taxon>Lactobacillaceae</taxon>
        <taxon>Limosilactobacillus</taxon>
    </lineage>
</organism>
<evidence type="ECO:0000259" key="6">
    <source>
        <dbReference type="Pfam" id="PF01368"/>
    </source>
</evidence>
<evidence type="ECO:0000256" key="5">
    <source>
        <dbReference type="ARBA" id="ARBA00022839"/>
    </source>
</evidence>
<dbReference type="OrthoDB" id="9809852at2"/>